<dbReference type="STRING" id="1817760.A2151_07270"/>
<evidence type="ECO:0000313" key="4">
    <source>
        <dbReference type="EMBL" id="OGI48679.1"/>
    </source>
</evidence>
<dbReference type="Proteomes" id="UP000178885">
    <property type="component" value="Unassembled WGS sequence"/>
</dbReference>
<dbReference type="Pfam" id="PF01882">
    <property type="entry name" value="DUF58"/>
    <property type="match status" value="1"/>
</dbReference>
<evidence type="ECO:0000256" key="1">
    <source>
        <dbReference type="SAM" id="MobiDB-lite"/>
    </source>
</evidence>
<evidence type="ECO:0000313" key="5">
    <source>
        <dbReference type="Proteomes" id="UP000178885"/>
    </source>
</evidence>
<accession>A0A1F6TUF3</accession>
<feature type="transmembrane region" description="Helical" evidence="2">
    <location>
        <begin position="47"/>
        <end position="64"/>
    </location>
</feature>
<dbReference type="EMBL" id="MFSU01000022">
    <property type="protein sequence ID" value="OGI48679.1"/>
    <property type="molecule type" value="Genomic_DNA"/>
</dbReference>
<feature type="domain" description="DUF58" evidence="3">
    <location>
        <begin position="220"/>
        <end position="315"/>
    </location>
</feature>
<name>A0A1F6TUF3_9PROT</name>
<evidence type="ECO:0000256" key="2">
    <source>
        <dbReference type="SAM" id="Phobius"/>
    </source>
</evidence>
<dbReference type="InterPro" id="IPR002881">
    <property type="entry name" value="DUF58"/>
</dbReference>
<keyword evidence="2" id="KW-0472">Membrane</keyword>
<feature type="transmembrane region" description="Helical" evidence="2">
    <location>
        <begin position="25"/>
        <end position="41"/>
    </location>
</feature>
<gene>
    <name evidence="4" type="ORF">A2151_07270</name>
</gene>
<dbReference type="AlphaFoldDB" id="A0A1F6TUF3"/>
<dbReference type="PANTHER" id="PTHR34351">
    <property type="entry name" value="SLR1927 PROTEIN-RELATED"/>
    <property type="match status" value="1"/>
</dbReference>
<dbReference type="PANTHER" id="PTHR34351:SF1">
    <property type="entry name" value="SLR1927 PROTEIN"/>
    <property type="match status" value="1"/>
</dbReference>
<evidence type="ECO:0000259" key="3">
    <source>
        <dbReference type="Pfam" id="PF01882"/>
    </source>
</evidence>
<keyword evidence="2" id="KW-1133">Transmembrane helix</keyword>
<protein>
    <recommendedName>
        <fullName evidence="3">DUF58 domain-containing protein</fullName>
    </recommendedName>
</protein>
<sequence length="321" mass="34859">MSSVANASDAVVLGRRQLYMLPTRHGLMFALVLLVLLLASINYANGLAYGLTFLLASLAVVSMLHTHRNLHKLTVAPGACHPVFAGEAAQFTVCLTNESGAPRYGLVIEQERGPARKGAPWRLRRRSAVARLDLAAGETACVALAVPAERRGWLAAPAFLVSTEFPLGLLYSWSRRIAFDQRGLVYPRPAPPTPLRAAAHEGAQPEPHARTGAGDDFAGLREYHAGDSPRHIHWKAVARGQGWYTKQFGGGAQTLLWLDWDTLEGFDTEARLAVLARWVLDAERAGARYGLKLPGTRIAPASGERHQHQCLAALALFGLRT</sequence>
<keyword evidence="2" id="KW-0812">Transmembrane</keyword>
<organism evidence="4 5">
    <name type="scientific">Candidatus Muproteobacteria bacterium RBG_16_65_34</name>
    <dbReference type="NCBI Taxonomy" id="1817760"/>
    <lineage>
        <taxon>Bacteria</taxon>
        <taxon>Pseudomonadati</taxon>
        <taxon>Pseudomonadota</taxon>
        <taxon>Candidatus Muproteobacteria</taxon>
    </lineage>
</organism>
<comment type="caution">
    <text evidence="4">The sequence shown here is derived from an EMBL/GenBank/DDBJ whole genome shotgun (WGS) entry which is preliminary data.</text>
</comment>
<feature type="region of interest" description="Disordered" evidence="1">
    <location>
        <begin position="190"/>
        <end position="215"/>
    </location>
</feature>
<reference evidence="4 5" key="1">
    <citation type="journal article" date="2016" name="Nat. Commun.">
        <title>Thousands of microbial genomes shed light on interconnected biogeochemical processes in an aquifer system.</title>
        <authorList>
            <person name="Anantharaman K."/>
            <person name="Brown C.T."/>
            <person name="Hug L.A."/>
            <person name="Sharon I."/>
            <person name="Castelle C.J."/>
            <person name="Probst A.J."/>
            <person name="Thomas B.C."/>
            <person name="Singh A."/>
            <person name="Wilkins M.J."/>
            <person name="Karaoz U."/>
            <person name="Brodie E.L."/>
            <person name="Williams K.H."/>
            <person name="Hubbard S.S."/>
            <person name="Banfield J.F."/>
        </authorList>
    </citation>
    <scope>NUCLEOTIDE SEQUENCE [LARGE SCALE GENOMIC DNA]</scope>
</reference>
<proteinExistence type="predicted"/>